<dbReference type="AlphaFoldDB" id="A0A811Z2K2"/>
<comment type="caution">
    <text evidence="1">The sequence shown here is derived from an EMBL/GenBank/DDBJ whole genome shotgun (WGS) entry which is preliminary data.</text>
</comment>
<dbReference type="Proteomes" id="UP000645828">
    <property type="component" value="Unassembled WGS sequence"/>
</dbReference>
<name>A0A811Z2K2_NYCPR</name>
<protein>
    <submittedName>
        <fullName evidence="1">(raccoon dog) hypothetical protein</fullName>
    </submittedName>
</protein>
<gene>
    <name evidence="1" type="ORF">NYPRO_LOCUS15748</name>
</gene>
<keyword evidence="2" id="KW-1185">Reference proteome</keyword>
<sequence>MTPGVQVVLEAQVALEAQVDPGVQVALEAQVAPGCRWPWRHRWPQGCRWPWRHRWPRGAGGPTGTGSPGGAGAPRMQLFLTVPFPSPLEAEVTPGLAPRVQPQQGPLGKEFVVCGTIVTEVVPRGPGGLTADDPAQLQIPVTSCLGHLSLVIRTTQHRVPPFSKS</sequence>
<dbReference type="EMBL" id="CAJHUB010000754">
    <property type="protein sequence ID" value="CAD7682956.1"/>
    <property type="molecule type" value="Genomic_DNA"/>
</dbReference>
<proteinExistence type="predicted"/>
<accession>A0A811Z2K2</accession>
<reference evidence="1" key="1">
    <citation type="submission" date="2020-12" db="EMBL/GenBank/DDBJ databases">
        <authorList>
            <consortium name="Molecular Ecology Group"/>
        </authorList>
    </citation>
    <scope>NUCLEOTIDE SEQUENCE</scope>
    <source>
        <strain evidence="1">TBG_1078</strain>
    </source>
</reference>
<evidence type="ECO:0000313" key="1">
    <source>
        <dbReference type="EMBL" id="CAD7682956.1"/>
    </source>
</evidence>
<evidence type="ECO:0000313" key="2">
    <source>
        <dbReference type="Proteomes" id="UP000645828"/>
    </source>
</evidence>
<organism evidence="1 2">
    <name type="scientific">Nyctereutes procyonoides</name>
    <name type="common">Raccoon dog</name>
    <name type="synonym">Canis procyonoides</name>
    <dbReference type="NCBI Taxonomy" id="34880"/>
    <lineage>
        <taxon>Eukaryota</taxon>
        <taxon>Metazoa</taxon>
        <taxon>Chordata</taxon>
        <taxon>Craniata</taxon>
        <taxon>Vertebrata</taxon>
        <taxon>Euteleostomi</taxon>
        <taxon>Mammalia</taxon>
        <taxon>Eutheria</taxon>
        <taxon>Laurasiatheria</taxon>
        <taxon>Carnivora</taxon>
        <taxon>Caniformia</taxon>
        <taxon>Canidae</taxon>
        <taxon>Nyctereutes</taxon>
    </lineage>
</organism>